<comment type="catalytic activity">
    <reaction evidence="6">
        <text>N(6)-[(R)-S(8)-aminomethyldihydrolipoyl]-L-lysyl-[protein] + (6S)-5,6,7,8-tetrahydrofolate = N(6)-[(R)-dihydrolipoyl]-L-lysyl-[protein] + (6R)-5,10-methylene-5,6,7,8-tetrahydrofolate + NH4(+)</text>
        <dbReference type="Rhea" id="RHEA:16945"/>
        <dbReference type="Rhea" id="RHEA-COMP:10475"/>
        <dbReference type="Rhea" id="RHEA-COMP:10492"/>
        <dbReference type="ChEBI" id="CHEBI:15636"/>
        <dbReference type="ChEBI" id="CHEBI:28938"/>
        <dbReference type="ChEBI" id="CHEBI:57453"/>
        <dbReference type="ChEBI" id="CHEBI:83100"/>
        <dbReference type="ChEBI" id="CHEBI:83143"/>
        <dbReference type="EC" id="2.1.2.10"/>
    </reaction>
</comment>
<name>A0A3B0WTA3_9ZZZZ</name>
<reference evidence="9" key="1">
    <citation type="submission" date="2018-06" db="EMBL/GenBank/DDBJ databases">
        <authorList>
            <person name="Zhirakovskaya E."/>
        </authorList>
    </citation>
    <scope>NUCLEOTIDE SEQUENCE</scope>
</reference>
<evidence type="ECO:0000256" key="3">
    <source>
        <dbReference type="ARBA" id="ARBA00022576"/>
    </source>
</evidence>
<feature type="domain" description="Aminomethyltransferase C-terminal" evidence="8">
    <location>
        <begin position="285"/>
        <end position="360"/>
    </location>
</feature>
<dbReference type="GO" id="GO:0032259">
    <property type="term" value="P:methylation"/>
    <property type="evidence" value="ECO:0007669"/>
    <property type="project" value="UniProtKB-KW"/>
</dbReference>
<dbReference type="EMBL" id="UOFE01000049">
    <property type="protein sequence ID" value="VAW55663.1"/>
    <property type="molecule type" value="Genomic_DNA"/>
</dbReference>
<dbReference type="EC" id="2.1.2.10" evidence="2"/>
<proteinExistence type="inferred from homology"/>
<dbReference type="Gene3D" id="4.10.1250.10">
    <property type="entry name" value="Aminomethyltransferase fragment"/>
    <property type="match status" value="1"/>
</dbReference>
<dbReference type="PANTHER" id="PTHR43757:SF2">
    <property type="entry name" value="AMINOMETHYLTRANSFERASE, MITOCHONDRIAL"/>
    <property type="match status" value="1"/>
</dbReference>
<accession>A0A3B0WTA3</accession>
<dbReference type="Gene3D" id="3.30.70.1400">
    <property type="entry name" value="Aminomethyltransferase beta-barrel domains"/>
    <property type="match status" value="1"/>
</dbReference>
<dbReference type="HAMAP" id="MF_00259">
    <property type="entry name" value="GcvT"/>
    <property type="match status" value="1"/>
</dbReference>
<sequence length="366" mass="39896">MSNKTVLFDKHVEYNGKIVDFSGWQMPVNYGSQIDEHHQVRKDAGMFDVSHMVIVDLLPKDGAGEIKAYLQFLLANDVAKLKDAGKALYSCMLNEKGGVIDDLIVYYMSDEWYRVVINAGTREKDLAWMNKQSSNFNVEIKERTDLAMIAVQGPNARTKAFDAMPVDVVEAATSLKRFFGAGCGDWFVGRTGYTGEDGFEIMLPESEAPALWDKLANSGVQPCGLGARDTLRLEAGMNLYGNDMTEDTSPLISGLGWTIAMESAERDFIGRKALEDEKAAGVAQKLVGIVLDEGGILRGHQKVAIGSDSATEGEVTSGTFSPSLQKSIALARVPVDIGKTCTVEIRGKWLKASVVKPVFVRDGLPV</sequence>
<evidence type="ECO:0000256" key="4">
    <source>
        <dbReference type="ARBA" id="ARBA00022679"/>
    </source>
</evidence>
<dbReference type="AlphaFoldDB" id="A0A3B0WTA3"/>
<dbReference type="SUPFAM" id="SSF101790">
    <property type="entry name" value="Aminomethyltransferase beta-barrel domain"/>
    <property type="match status" value="1"/>
</dbReference>
<protein>
    <recommendedName>
        <fullName evidence="2">aminomethyltransferase</fullName>
        <ecNumber evidence="2">2.1.2.10</ecNumber>
    </recommendedName>
    <alternativeName>
        <fullName evidence="5">Glycine cleavage system T protein</fullName>
    </alternativeName>
</protein>
<dbReference type="InterPro" id="IPR013977">
    <property type="entry name" value="GcvT_C"/>
</dbReference>
<evidence type="ECO:0000259" key="8">
    <source>
        <dbReference type="Pfam" id="PF08669"/>
    </source>
</evidence>
<dbReference type="Pfam" id="PF01571">
    <property type="entry name" value="GCV_T"/>
    <property type="match status" value="1"/>
</dbReference>
<evidence type="ECO:0000259" key="7">
    <source>
        <dbReference type="Pfam" id="PF01571"/>
    </source>
</evidence>
<dbReference type="PIRSF" id="PIRSF006487">
    <property type="entry name" value="GcvT"/>
    <property type="match status" value="1"/>
</dbReference>
<dbReference type="GO" id="GO:0006546">
    <property type="term" value="P:glycine catabolic process"/>
    <property type="evidence" value="ECO:0007669"/>
    <property type="project" value="InterPro"/>
</dbReference>
<evidence type="ECO:0000256" key="6">
    <source>
        <dbReference type="ARBA" id="ARBA00047665"/>
    </source>
</evidence>
<dbReference type="FunFam" id="3.30.70.1400:FF:000001">
    <property type="entry name" value="Aminomethyltransferase"/>
    <property type="match status" value="1"/>
</dbReference>
<evidence type="ECO:0000256" key="5">
    <source>
        <dbReference type="ARBA" id="ARBA00031395"/>
    </source>
</evidence>
<dbReference type="GO" id="GO:0008483">
    <property type="term" value="F:transaminase activity"/>
    <property type="evidence" value="ECO:0007669"/>
    <property type="project" value="UniProtKB-KW"/>
</dbReference>
<dbReference type="Pfam" id="PF08669">
    <property type="entry name" value="GCV_T_C"/>
    <property type="match status" value="1"/>
</dbReference>
<dbReference type="InterPro" id="IPR027266">
    <property type="entry name" value="TrmE/GcvT-like"/>
</dbReference>
<evidence type="ECO:0000313" key="9">
    <source>
        <dbReference type="EMBL" id="VAW55663.1"/>
    </source>
</evidence>
<dbReference type="GO" id="GO:0005960">
    <property type="term" value="C:glycine cleavage complex"/>
    <property type="evidence" value="ECO:0007669"/>
    <property type="project" value="InterPro"/>
</dbReference>
<keyword evidence="3" id="KW-0032">Aminotransferase</keyword>
<comment type="similarity">
    <text evidence="1">Belongs to the GcvT family.</text>
</comment>
<dbReference type="InterPro" id="IPR006222">
    <property type="entry name" value="GCVT_N"/>
</dbReference>
<dbReference type="PANTHER" id="PTHR43757">
    <property type="entry name" value="AMINOMETHYLTRANSFERASE"/>
    <property type="match status" value="1"/>
</dbReference>
<keyword evidence="9" id="KW-0489">Methyltransferase</keyword>
<dbReference type="GO" id="GO:0008168">
    <property type="term" value="F:methyltransferase activity"/>
    <property type="evidence" value="ECO:0007669"/>
    <property type="project" value="UniProtKB-KW"/>
</dbReference>
<dbReference type="Gene3D" id="3.30.1360.120">
    <property type="entry name" value="Probable tRNA modification gtpase trme, domain 1"/>
    <property type="match status" value="1"/>
</dbReference>
<dbReference type="InterPro" id="IPR028896">
    <property type="entry name" value="GcvT/YgfZ/DmdA"/>
</dbReference>
<dbReference type="FunFam" id="4.10.1250.10:FF:000001">
    <property type="entry name" value="Aminomethyltransferase"/>
    <property type="match status" value="1"/>
</dbReference>
<dbReference type="Gene3D" id="2.40.30.110">
    <property type="entry name" value="Aminomethyltransferase beta-barrel domains"/>
    <property type="match status" value="1"/>
</dbReference>
<evidence type="ECO:0000256" key="1">
    <source>
        <dbReference type="ARBA" id="ARBA00008609"/>
    </source>
</evidence>
<evidence type="ECO:0000256" key="2">
    <source>
        <dbReference type="ARBA" id="ARBA00012616"/>
    </source>
</evidence>
<dbReference type="InterPro" id="IPR006223">
    <property type="entry name" value="GcvT"/>
</dbReference>
<dbReference type="NCBIfam" id="NF001567">
    <property type="entry name" value="PRK00389.1"/>
    <property type="match status" value="1"/>
</dbReference>
<dbReference type="InterPro" id="IPR029043">
    <property type="entry name" value="GcvT/YgfZ_C"/>
</dbReference>
<organism evidence="9">
    <name type="scientific">hydrothermal vent metagenome</name>
    <dbReference type="NCBI Taxonomy" id="652676"/>
    <lineage>
        <taxon>unclassified sequences</taxon>
        <taxon>metagenomes</taxon>
        <taxon>ecological metagenomes</taxon>
    </lineage>
</organism>
<dbReference type="GO" id="GO:0005829">
    <property type="term" value="C:cytosol"/>
    <property type="evidence" value="ECO:0007669"/>
    <property type="project" value="TreeGrafter"/>
</dbReference>
<keyword evidence="4 9" id="KW-0808">Transferase</keyword>
<gene>
    <name evidence="9" type="ORF">MNBD_GAMMA05-2219</name>
</gene>
<dbReference type="GO" id="GO:0004047">
    <property type="term" value="F:aminomethyltransferase activity"/>
    <property type="evidence" value="ECO:0007669"/>
    <property type="project" value="UniProtKB-EC"/>
</dbReference>
<dbReference type="NCBIfam" id="TIGR00528">
    <property type="entry name" value="gcvT"/>
    <property type="match status" value="1"/>
</dbReference>
<feature type="domain" description="GCVT N-terminal" evidence="7">
    <location>
        <begin position="7"/>
        <end position="262"/>
    </location>
</feature>
<dbReference type="InterPro" id="IPR022903">
    <property type="entry name" value="GcvT_bac"/>
</dbReference>
<dbReference type="SUPFAM" id="SSF103025">
    <property type="entry name" value="Folate-binding domain"/>
    <property type="match status" value="1"/>
</dbReference>